<sequence length="130" mass="13131">MLDGAALQDRQVLADVRVVADGGGVLQGHLHGDGVLVDLLGVAQQVVTQTGVLGGRSSTRPGAGGDPSVAGDLGDRLRAETGGLDPAEVSARRPATYVATRSTPSGTGTRRERITLSSGPPPRSSVTPAR</sequence>
<feature type="region of interest" description="Disordered" evidence="1">
    <location>
        <begin position="53"/>
        <end position="130"/>
    </location>
</feature>
<dbReference type="AlphaFoldDB" id="A0A0L0KJ88"/>
<organism evidence="2 3">
    <name type="scientific">Streptomyces acidiscabies</name>
    <dbReference type="NCBI Taxonomy" id="42234"/>
    <lineage>
        <taxon>Bacteria</taxon>
        <taxon>Bacillati</taxon>
        <taxon>Actinomycetota</taxon>
        <taxon>Actinomycetes</taxon>
        <taxon>Kitasatosporales</taxon>
        <taxon>Streptomycetaceae</taxon>
        <taxon>Streptomyces</taxon>
    </lineage>
</organism>
<gene>
    <name evidence="2" type="ORF">IQ63_09530</name>
</gene>
<comment type="caution">
    <text evidence="2">The sequence shown here is derived from an EMBL/GenBank/DDBJ whole genome shotgun (WGS) entry which is preliminary data.</text>
</comment>
<dbReference type="PATRIC" id="fig|42234.21.peg.1964"/>
<evidence type="ECO:0000313" key="2">
    <source>
        <dbReference type="EMBL" id="KND37624.1"/>
    </source>
</evidence>
<proteinExistence type="predicted"/>
<reference evidence="3" key="1">
    <citation type="submission" date="2014-07" db="EMBL/GenBank/DDBJ databases">
        <title>Genome sequencing of plant-pathogenic Streptomyces species.</title>
        <authorList>
            <person name="Harrison J."/>
            <person name="Sapp M."/>
            <person name="Thwaites R."/>
            <person name="Studholme D.J."/>
        </authorList>
    </citation>
    <scope>NUCLEOTIDE SEQUENCE [LARGE SCALE GENOMIC DNA]</scope>
    <source>
        <strain evidence="3">NCPPB 4445</strain>
    </source>
</reference>
<dbReference type="Proteomes" id="UP000037151">
    <property type="component" value="Unassembled WGS sequence"/>
</dbReference>
<protein>
    <submittedName>
        <fullName evidence="2">Uncharacterized protein</fullName>
    </submittedName>
</protein>
<name>A0A0L0KJ88_9ACTN</name>
<accession>A0A0L0KJ88</accession>
<dbReference type="EMBL" id="JPPY01000063">
    <property type="protein sequence ID" value="KND37624.1"/>
    <property type="molecule type" value="Genomic_DNA"/>
</dbReference>
<evidence type="ECO:0000256" key="1">
    <source>
        <dbReference type="SAM" id="MobiDB-lite"/>
    </source>
</evidence>
<evidence type="ECO:0000313" key="3">
    <source>
        <dbReference type="Proteomes" id="UP000037151"/>
    </source>
</evidence>